<accession>A0AC54Z5V3</accession>
<name>A0AC54Z5V3_ORYAF</name>
<keyword evidence="1" id="KW-1185">Reference proteome</keyword>
<sequence>MASRDVAALPGSPWGAILEAVKAQIPSLDSDSSSSDCEEEELFIFQRDQTALIPDLSEELAEDPAIDGAPSRSWVAAANTDPYEPAPVPVEFAEEYGSEQKSGTLDSSSQEGRGPRGPFQSHGETSYLARIPEESPTWQEGNLEGISFSTREPQCPPRGLQGEGPTSTHAEDTLTTEGPSTTLSAHQSSTSVGLRALRRERRRLIERDILHKVTQGAQALACGDHTRAKETPRQDPRPETPPGGPQANQPVLSLQQLEEWDLDYILQNLAGLEDRGDSMPGAMWPAADHRQGPDRTVPDQDQLMEQLALLCATQSRPSSSAWKVPADRPHNTEEREASHRRAFTKSGFQTKPSQKPAEGMGLQGPAEPPTVFIDLRQPTSPGCPSVSSSSASSSDSEEDAAALRDHQGPVEGVPQCPQQLRDHTAKSQLLQQLQAFRQRTPAPELSTGEGLGGQKGQAPEDTAGSGTRRKQHVKLWAKGQCVPATLSGAGPRAPGGPLGPATAGEVLVSPLSQP</sequence>
<proteinExistence type="predicted"/>
<evidence type="ECO:0000313" key="1">
    <source>
        <dbReference type="Proteomes" id="UP000694850"/>
    </source>
</evidence>
<evidence type="ECO:0000313" key="2">
    <source>
        <dbReference type="RefSeq" id="XP_042636735.1"/>
    </source>
</evidence>
<organism evidence="1 2">
    <name type="scientific">Orycteropus afer afer</name>
    <dbReference type="NCBI Taxonomy" id="1230840"/>
    <lineage>
        <taxon>Eukaryota</taxon>
        <taxon>Metazoa</taxon>
        <taxon>Chordata</taxon>
        <taxon>Craniata</taxon>
        <taxon>Vertebrata</taxon>
        <taxon>Euteleostomi</taxon>
        <taxon>Mammalia</taxon>
        <taxon>Eutheria</taxon>
        <taxon>Afrotheria</taxon>
        <taxon>Tubulidentata</taxon>
        <taxon>Orycteropodidae</taxon>
        <taxon>Orycteropus</taxon>
    </lineage>
</organism>
<protein>
    <submittedName>
        <fullName evidence="2">Dynein axonemal assembly factor 8</fullName>
    </submittedName>
</protein>
<dbReference type="RefSeq" id="XP_042636735.1">
    <property type="nucleotide sequence ID" value="XM_042780801.1"/>
</dbReference>
<reference evidence="2" key="1">
    <citation type="submission" date="2025-08" db="UniProtKB">
        <authorList>
            <consortium name="RefSeq"/>
        </authorList>
    </citation>
    <scope>IDENTIFICATION</scope>
</reference>
<dbReference type="Proteomes" id="UP000694850">
    <property type="component" value="Unplaced"/>
</dbReference>
<gene>
    <name evidence="2" type="primary">DNAAF8</name>
</gene>